<dbReference type="AlphaFoldDB" id="A0A222NUK2"/>
<reference evidence="4" key="1">
    <citation type="journal article" date="2017" name="Cell Stress Chaperones">
        <title>Identification and expression analysis of multiple small heat shock protein genes in spruce budworm, Choristoneura fumiferana (L.).</title>
        <authorList>
            <person name="Quan G."/>
            <person name="Duan J."/>
            <person name="Ladd T."/>
            <person name="Krell P.J."/>
        </authorList>
    </citation>
    <scope>NUCLEOTIDE SEQUENCE</scope>
</reference>
<dbReference type="PANTHER" id="PTHR45640">
    <property type="entry name" value="HEAT SHOCK PROTEIN HSP-12.2-RELATED"/>
    <property type="match status" value="1"/>
</dbReference>
<comment type="similarity">
    <text evidence="1 2">Belongs to the small heat shock protein (HSP20) family.</text>
</comment>
<feature type="domain" description="SHSP" evidence="3">
    <location>
        <begin position="14"/>
        <end position="123"/>
    </location>
</feature>
<dbReference type="InterPro" id="IPR001436">
    <property type="entry name" value="Alpha-crystallin/sHSP_animal"/>
</dbReference>
<dbReference type="InterPro" id="IPR002068">
    <property type="entry name" value="A-crystallin/Hsp20_dom"/>
</dbReference>
<dbReference type="GO" id="GO:0009408">
    <property type="term" value="P:response to heat"/>
    <property type="evidence" value="ECO:0007669"/>
    <property type="project" value="TreeGrafter"/>
</dbReference>
<dbReference type="PRINTS" id="PR00299">
    <property type="entry name" value="ACRYSTALLIN"/>
</dbReference>
<dbReference type="Pfam" id="PF00011">
    <property type="entry name" value="HSP20"/>
    <property type="match status" value="1"/>
</dbReference>
<dbReference type="GO" id="GO:0005737">
    <property type="term" value="C:cytoplasm"/>
    <property type="evidence" value="ECO:0007669"/>
    <property type="project" value="TreeGrafter"/>
</dbReference>
<dbReference type="InterPro" id="IPR008978">
    <property type="entry name" value="HSP20-like_chaperone"/>
</dbReference>
<dbReference type="EMBL" id="KX958470">
    <property type="protein sequence ID" value="ASQ43186.1"/>
    <property type="molecule type" value="mRNA"/>
</dbReference>
<dbReference type="CDD" id="cd06526">
    <property type="entry name" value="metazoan_ACD"/>
    <property type="match status" value="1"/>
</dbReference>
<evidence type="ECO:0000259" key="3">
    <source>
        <dbReference type="PROSITE" id="PS01031"/>
    </source>
</evidence>
<evidence type="ECO:0000256" key="1">
    <source>
        <dbReference type="PROSITE-ProRule" id="PRU00285"/>
    </source>
</evidence>
<dbReference type="PROSITE" id="PS01031">
    <property type="entry name" value="SHSP"/>
    <property type="match status" value="1"/>
</dbReference>
<sequence length="163" mass="18577">MIISRILRLSVLPTLKHTRNIRPTIKIGKERFQLQIDVHQFSKDEIRVKARPEFVLIEGKQERKTKRGCIIRQFARRFKLPPGCNPGKMKSSLSPEGVLTIVAPRETCDMNLPCETMVPIDYTGKQAEESIVDVQTKETKESQGDFCKKIIGAVTGQNQKDKK</sequence>
<evidence type="ECO:0000256" key="2">
    <source>
        <dbReference type="RuleBase" id="RU003616"/>
    </source>
</evidence>
<evidence type="ECO:0000313" key="4">
    <source>
        <dbReference type="EMBL" id="ASQ43186.1"/>
    </source>
</evidence>
<organism evidence="4">
    <name type="scientific">Choristoneura fumiferana</name>
    <name type="common">Spruce budworm moth</name>
    <name type="synonym">Archips fumiferana</name>
    <dbReference type="NCBI Taxonomy" id="7141"/>
    <lineage>
        <taxon>Eukaryota</taxon>
        <taxon>Metazoa</taxon>
        <taxon>Ecdysozoa</taxon>
        <taxon>Arthropoda</taxon>
        <taxon>Hexapoda</taxon>
        <taxon>Insecta</taxon>
        <taxon>Pterygota</taxon>
        <taxon>Neoptera</taxon>
        <taxon>Endopterygota</taxon>
        <taxon>Lepidoptera</taxon>
        <taxon>Glossata</taxon>
        <taxon>Ditrysia</taxon>
        <taxon>Tortricoidea</taxon>
        <taxon>Tortricidae</taxon>
        <taxon>Tortricinae</taxon>
        <taxon>Choristoneura</taxon>
    </lineage>
</organism>
<dbReference type="SUPFAM" id="SSF49764">
    <property type="entry name" value="HSP20-like chaperones"/>
    <property type="match status" value="1"/>
</dbReference>
<dbReference type="PANTHER" id="PTHR45640:SF34">
    <property type="entry name" value="PROTEIN LETHAL(2)ESSENTIAL FOR LIFE"/>
    <property type="match status" value="1"/>
</dbReference>
<dbReference type="GO" id="GO:0005634">
    <property type="term" value="C:nucleus"/>
    <property type="evidence" value="ECO:0007669"/>
    <property type="project" value="TreeGrafter"/>
</dbReference>
<gene>
    <name evidence="4" type="primary">hsp18.6</name>
</gene>
<dbReference type="GO" id="GO:0051082">
    <property type="term" value="F:unfolded protein binding"/>
    <property type="evidence" value="ECO:0007669"/>
    <property type="project" value="TreeGrafter"/>
</dbReference>
<name>A0A222NUK2_CHOFU</name>
<accession>A0A222NUK2</accession>
<dbReference type="Gene3D" id="2.60.40.790">
    <property type="match status" value="1"/>
</dbReference>
<proteinExistence type="evidence at transcript level"/>
<protein>
    <submittedName>
        <fullName evidence="4">HSP18.6</fullName>
    </submittedName>
</protein>
<dbReference type="GO" id="GO:0042026">
    <property type="term" value="P:protein refolding"/>
    <property type="evidence" value="ECO:0007669"/>
    <property type="project" value="TreeGrafter"/>
</dbReference>